<dbReference type="Pfam" id="PF02541">
    <property type="entry name" value="Ppx-GppA"/>
    <property type="match status" value="1"/>
</dbReference>
<dbReference type="EMBL" id="CP007772">
    <property type="protein sequence ID" value="AJC90934.1"/>
    <property type="molecule type" value="Genomic_DNA"/>
</dbReference>
<proteinExistence type="predicted"/>
<dbReference type="Gene3D" id="3.30.420.40">
    <property type="match status" value="1"/>
</dbReference>
<dbReference type="KEGG" id="csm:CSUB8521_1098"/>
<dbReference type="PANTHER" id="PTHR30005">
    <property type="entry name" value="EXOPOLYPHOSPHATASE"/>
    <property type="match status" value="1"/>
</dbReference>
<protein>
    <submittedName>
        <fullName evidence="2">Exopolyphosphatase, Ppx/GppA family</fullName>
    </submittedName>
</protein>
<evidence type="ECO:0000259" key="1">
    <source>
        <dbReference type="Pfam" id="PF02541"/>
    </source>
</evidence>
<sequence length="321" mass="37097">MLGIDMGSNTLRAVLMDKNFNKLQSEEFIIAAAKNMQNDTISDEAIERIFNALKSLKEKNYDLGQAKAVATAAFRKAKNATTIMEQIEKKFQLKVQIIDAKTEARLSILGMQERLKSLKLFKKQLSYCDLGGASCEISSEQSCKSYDFGIISFYERMRFKTAKPSAYMRFFKKNPQNLKYIKDKNLKFHLSSYPMHFKQILFQALTISKHIKKEIKGNYFVLNSGVPTTLCAYKQNIKYKDYLEESVNGKILQKRDFFNFALKIWNLEQEKARIYLGENRKKYLIAGSLILFALFEKQKLIVIDDGVREGVCIAHFKNIKI</sequence>
<dbReference type="AlphaFoldDB" id="A0A0A8HDE7"/>
<dbReference type="InterPro" id="IPR003695">
    <property type="entry name" value="Ppx_GppA_N"/>
</dbReference>
<evidence type="ECO:0000313" key="2">
    <source>
        <dbReference type="EMBL" id="AJC90934.1"/>
    </source>
</evidence>
<dbReference type="InterPro" id="IPR050273">
    <property type="entry name" value="GppA/Ppx_hydrolase"/>
</dbReference>
<accession>A0A0A8HDE7</accession>
<dbReference type="OrthoDB" id="9793035at2"/>
<dbReference type="GO" id="GO:0006357">
    <property type="term" value="P:regulation of transcription by RNA polymerase II"/>
    <property type="evidence" value="ECO:0007669"/>
    <property type="project" value="TreeGrafter"/>
</dbReference>
<evidence type="ECO:0000313" key="3">
    <source>
        <dbReference type="Proteomes" id="UP000031135"/>
    </source>
</evidence>
<name>A0A0A8HDE7_9BACT</name>
<gene>
    <name evidence="2" type="ORF">CSUB8521_1098</name>
</gene>
<dbReference type="PANTHER" id="PTHR30005:SF0">
    <property type="entry name" value="RETROGRADE REGULATION PROTEIN 2"/>
    <property type="match status" value="1"/>
</dbReference>
<dbReference type="InterPro" id="IPR043129">
    <property type="entry name" value="ATPase_NBD"/>
</dbReference>
<organism evidence="2 3">
    <name type="scientific">Campylobacter subantarcticus LMG 24374</name>
    <dbReference type="NCBI Taxonomy" id="1388751"/>
    <lineage>
        <taxon>Bacteria</taxon>
        <taxon>Pseudomonadati</taxon>
        <taxon>Campylobacterota</taxon>
        <taxon>Epsilonproteobacteria</taxon>
        <taxon>Campylobacterales</taxon>
        <taxon>Campylobacteraceae</taxon>
        <taxon>Campylobacter</taxon>
    </lineage>
</organism>
<dbReference type="RefSeq" id="WP_039664135.1">
    <property type="nucleotide sequence ID" value="NZ_CP007772.1"/>
</dbReference>
<dbReference type="HOGENOM" id="CLU_025908_1_2_7"/>
<feature type="domain" description="Ppx/GppA phosphatase N-terminal" evidence="1">
    <location>
        <begin position="36"/>
        <end position="313"/>
    </location>
</feature>
<dbReference type="Proteomes" id="UP000031135">
    <property type="component" value="Chromosome"/>
</dbReference>
<reference evidence="2 3" key="1">
    <citation type="journal article" date="2014" name="Genome Biol. Evol.">
        <title>Comparative Genomics of the Campylobacter lari Group.</title>
        <authorList>
            <person name="Miller W.G."/>
            <person name="Yee E."/>
            <person name="Chapman M.H."/>
            <person name="Smith T.P."/>
            <person name="Bono J.L."/>
            <person name="Huynh S."/>
            <person name="Parker C.T."/>
            <person name="Vandamme P."/>
            <person name="Luong K."/>
            <person name="Korlach J."/>
        </authorList>
    </citation>
    <scope>NUCLEOTIDE SEQUENCE [LARGE SCALE GENOMIC DNA]</scope>
    <source>
        <strain evidence="2 3">LMG 24374</strain>
    </source>
</reference>
<dbReference type="Gene3D" id="3.30.420.150">
    <property type="entry name" value="Exopolyphosphatase. Domain 2"/>
    <property type="match status" value="1"/>
</dbReference>
<dbReference type="SUPFAM" id="SSF53067">
    <property type="entry name" value="Actin-like ATPase domain"/>
    <property type="match status" value="2"/>
</dbReference>